<evidence type="ECO:0000256" key="2">
    <source>
        <dbReference type="ARBA" id="ARBA00022723"/>
    </source>
</evidence>
<accession>A0ABY4VZK1</accession>
<evidence type="ECO:0000256" key="3">
    <source>
        <dbReference type="ARBA" id="ARBA00022833"/>
    </source>
</evidence>
<keyword evidence="3" id="KW-0862">Zinc</keyword>
<dbReference type="PROSITE" id="PS51891">
    <property type="entry name" value="CENP_V_GFA"/>
    <property type="match status" value="1"/>
</dbReference>
<evidence type="ECO:0000259" key="5">
    <source>
        <dbReference type="PROSITE" id="PS51891"/>
    </source>
</evidence>
<evidence type="ECO:0000256" key="1">
    <source>
        <dbReference type="ARBA" id="ARBA00005495"/>
    </source>
</evidence>
<gene>
    <name evidence="6" type="ORF">NBZ79_12750</name>
</gene>
<dbReference type="SUPFAM" id="SSF51316">
    <property type="entry name" value="Mss4-like"/>
    <property type="match status" value="1"/>
</dbReference>
<keyword evidence="7" id="KW-1185">Reference proteome</keyword>
<dbReference type="PANTHER" id="PTHR33337">
    <property type="entry name" value="GFA DOMAIN-CONTAINING PROTEIN"/>
    <property type="match status" value="1"/>
</dbReference>
<reference evidence="6" key="1">
    <citation type="submission" date="2022-06" db="EMBL/GenBank/DDBJ databases">
        <title>Sneathiella actinostolidae sp. nov., isolated from a sea anemonein the Western Pacific Ocean.</title>
        <authorList>
            <person name="Wei M.J."/>
        </authorList>
    </citation>
    <scope>NUCLEOTIDE SEQUENCE</scope>
    <source>
        <strain evidence="6">PHK-P5</strain>
    </source>
</reference>
<dbReference type="InterPro" id="IPR011057">
    <property type="entry name" value="Mss4-like_sf"/>
</dbReference>
<organism evidence="6 7">
    <name type="scientific">Sneathiella marina</name>
    <dbReference type="NCBI Taxonomy" id="2950108"/>
    <lineage>
        <taxon>Bacteria</taxon>
        <taxon>Pseudomonadati</taxon>
        <taxon>Pseudomonadota</taxon>
        <taxon>Alphaproteobacteria</taxon>
        <taxon>Sneathiellales</taxon>
        <taxon>Sneathiellaceae</taxon>
        <taxon>Sneathiella</taxon>
    </lineage>
</organism>
<keyword evidence="4" id="KW-0456">Lyase</keyword>
<evidence type="ECO:0000313" key="7">
    <source>
        <dbReference type="Proteomes" id="UP001056291"/>
    </source>
</evidence>
<dbReference type="EMBL" id="CP098747">
    <property type="protein sequence ID" value="USG60046.1"/>
    <property type="molecule type" value="Genomic_DNA"/>
</dbReference>
<name>A0ABY4VZK1_9PROT</name>
<comment type="similarity">
    <text evidence="1">Belongs to the Gfa family.</text>
</comment>
<dbReference type="Gene3D" id="2.170.150.70">
    <property type="match status" value="1"/>
</dbReference>
<dbReference type="RefSeq" id="WP_251932853.1">
    <property type="nucleotide sequence ID" value="NZ_CP098747.1"/>
</dbReference>
<protein>
    <submittedName>
        <fullName evidence="6">GFA family protein</fullName>
    </submittedName>
</protein>
<dbReference type="InterPro" id="IPR006913">
    <property type="entry name" value="CENP-V/GFA"/>
</dbReference>
<keyword evidence="2" id="KW-0479">Metal-binding</keyword>
<feature type="domain" description="CENP-V/GFA" evidence="5">
    <location>
        <begin position="3"/>
        <end position="139"/>
    </location>
</feature>
<sequence>MLLKGSCHCKAITFSVESDQPCPFNLCFCSICRKTQGGGGYAINLGGNANSLKVEGTEHISIYQASIDMAEGGKQISNAKRHFCAKCGSGLWLYDSRWPDLIHPFASAIDTELPMAPNRTYMMTGSKSSWIPIDSGMYDNVFESYPDESLADWHLRHGIGKGSSK</sequence>
<dbReference type="Proteomes" id="UP001056291">
    <property type="component" value="Chromosome"/>
</dbReference>
<proteinExistence type="inferred from homology"/>
<dbReference type="PANTHER" id="PTHR33337:SF44">
    <property type="entry name" value="DUF636 DOMAIN PROTEIN (AFU_ORTHOLOGUE AFUA_1G09754)"/>
    <property type="match status" value="1"/>
</dbReference>
<evidence type="ECO:0000313" key="6">
    <source>
        <dbReference type="EMBL" id="USG60046.1"/>
    </source>
</evidence>
<evidence type="ECO:0000256" key="4">
    <source>
        <dbReference type="ARBA" id="ARBA00023239"/>
    </source>
</evidence>
<dbReference type="Pfam" id="PF04828">
    <property type="entry name" value="GFA"/>
    <property type="match status" value="1"/>
</dbReference>